<evidence type="ECO:0000313" key="5">
    <source>
        <dbReference type="EMBL" id="MCZ8512984.1"/>
    </source>
</evidence>
<evidence type="ECO:0000313" key="6">
    <source>
        <dbReference type="Proteomes" id="UP001527882"/>
    </source>
</evidence>
<dbReference type="InterPro" id="IPR011008">
    <property type="entry name" value="Dimeric_a/b-barrel"/>
</dbReference>
<keyword evidence="3" id="KW-0804">Transcription</keyword>
<name>A0ABT4Q831_9BACL</name>
<organism evidence="5 6">
    <name type="scientific">Paenibacillus gyeongsangnamensis</name>
    <dbReference type="NCBI Taxonomy" id="3388067"/>
    <lineage>
        <taxon>Bacteria</taxon>
        <taxon>Bacillati</taxon>
        <taxon>Bacillota</taxon>
        <taxon>Bacilli</taxon>
        <taxon>Bacillales</taxon>
        <taxon>Paenibacillaceae</taxon>
        <taxon>Paenibacillus</taxon>
    </lineage>
</organism>
<keyword evidence="2" id="KW-0238">DNA-binding</keyword>
<dbReference type="SUPFAM" id="SSF54909">
    <property type="entry name" value="Dimeric alpha+beta barrel"/>
    <property type="match status" value="1"/>
</dbReference>
<gene>
    <name evidence="5" type="ORF">O9H85_11240</name>
</gene>
<dbReference type="InterPro" id="IPR000485">
    <property type="entry name" value="AsnC-type_HTH_dom"/>
</dbReference>
<evidence type="ECO:0000259" key="4">
    <source>
        <dbReference type="PROSITE" id="PS50956"/>
    </source>
</evidence>
<dbReference type="Pfam" id="PF13404">
    <property type="entry name" value="HTH_AsnC-type"/>
    <property type="match status" value="1"/>
</dbReference>
<keyword evidence="1" id="KW-0805">Transcription regulation</keyword>
<protein>
    <submittedName>
        <fullName evidence="5">Lrp/AsnC family transcriptional regulator</fullName>
    </submittedName>
</protein>
<dbReference type="SMART" id="SM00344">
    <property type="entry name" value="HTH_ASNC"/>
    <property type="match status" value="1"/>
</dbReference>
<dbReference type="Gene3D" id="3.30.70.920">
    <property type="match status" value="1"/>
</dbReference>
<dbReference type="PROSITE" id="PS50956">
    <property type="entry name" value="HTH_ASNC_2"/>
    <property type="match status" value="1"/>
</dbReference>
<evidence type="ECO:0000256" key="3">
    <source>
        <dbReference type="ARBA" id="ARBA00023163"/>
    </source>
</evidence>
<evidence type="ECO:0000256" key="1">
    <source>
        <dbReference type="ARBA" id="ARBA00023015"/>
    </source>
</evidence>
<dbReference type="InterPro" id="IPR019888">
    <property type="entry name" value="Tscrpt_reg_AsnC-like"/>
</dbReference>
<dbReference type="PANTHER" id="PTHR30154">
    <property type="entry name" value="LEUCINE-RESPONSIVE REGULATORY PROTEIN"/>
    <property type="match status" value="1"/>
</dbReference>
<reference evidence="5 6" key="1">
    <citation type="submission" date="2022-12" db="EMBL/GenBank/DDBJ databases">
        <title>Draft genome sequence of Paenibacillus sp. dW9.</title>
        <authorList>
            <person name="Choi E.-W."/>
            <person name="Kim D.-U."/>
        </authorList>
    </citation>
    <scope>NUCLEOTIDE SEQUENCE [LARGE SCALE GENOMIC DNA]</scope>
    <source>
        <strain evidence="6">dW9</strain>
    </source>
</reference>
<feature type="domain" description="HTH asnC-type" evidence="4">
    <location>
        <begin position="6"/>
        <end position="67"/>
    </location>
</feature>
<dbReference type="SUPFAM" id="SSF46785">
    <property type="entry name" value="Winged helix' DNA-binding domain"/>
    <property type="match status" value="1"/>
</dbReference>
<dbReference type="RefSeq" id="WP_269881448.1">
    <property type="nucleotide sequence ID" value="NZ_JAQAGZ010000006.1"/>
</dbReference>
<dbReference type="InterPro" id="IPR036390">
    <property type="entry name" value="WH_DNA-bd_sf"/>
</dbReference>
<accession>A0ABT4Q831</accession>
<keyword evidence="6" id="KW-1185">Reference proteome</keyword>
<dbReference type="Pfam" id="PF01037">
    <property type="entry name" value="AsnC_trans_reg"/>
    <property type="match status" value="1"/>
</dbReference>
<dbReference type="EMBL" id="JAQAGZ010000006">
    <property type="protein sequence ID" value="MCZ8512984.1"/>
    <property type="molecule type" value="Genomic_DNA"/>
</dbReference>
<dbReference type="Proteomes" id="UP001527882">
    <property type="component" value="Unassembled WGS sequence"/>
</dbReference>
<dbReference type="Gene3D" id="1.10.10.10">
    <property type="entry name" value="Winged helix-like DNA-binding domain superfamily/Winged helix DNA-binding domain"/>
    <property type="match status" value="1"/>
</dbReference>
<comment type="caution">
    <text evidence="5">The sequence shown here is derived from an EMBL/GenBank/DDBJ whole genome shotgun (WGS) entry which is preliminary data.</text>
</comment>
<evidence type="ECO:0000256" key="2">
    <source>
        <dbReference type="ARBA" id="ARBA00023125"/>
    </source>
</evidence>
<dbReference type="InterPro" id="IPR019887">
    <property type="entry name" value="Tscrpt_reg_AsnC/Lrp_C"/>
</dbReference>
<proteinExistence type="predicted"/>
<sequence>MTTSFPDEIDMEIIRNLMEDSTLSHKEIGQRVHLTGQAVGARVRKLEDMGVIDGYTLKWNPEKLGLTVLALVTVFMKLDASHARFQSFLRREEKVEEAHRVSGEGCYWLKVRVADHEALNAFLDELLHYGNYRVSLSIGAIKPDWEQR</sequence>
<dbReference type="PANTHER" id="PTHR30154:SF55">
    <property type="entry name" value="HTH-TYPE TRANSCRIPTIONAL REGULATOR LRPB"/>
    <property type="match status" value="1"/>
</dbReference>
<dbReference type="PRINTS" id="PR00033">
    <property type="entry name" value="HTHASNC"/>
</dbReference>
<dbReference type="InterPro" id="IPR036388">
    <property type="entry name" value="WH-like_DNA-bd_sf"/>
</dbReference>